<sequence length="111" mass="12561">MLLDLLTYHGRLHCITHLFFKFLLPSCSSSSSSPILFFISFPTFLFLLLFTLSSSFCSSSSLSYSSSSVSVHISPRYTTDTHAVVDKMNMFGEKNHIQAKQKHATLQILKY</sequence>
<name>A0A8D8QY96_9HEMI</name>
<proteinExistence type="predicted"/>
<feature type="transmembrane region" description="Helical" evidence="1">
    <location>
        <begin position="36"/>
        <end position="56"/>
    </location>
</feature>
<keyword evidence="1" id="KW-1133">Transmembrane helix</keyword>
<organism evidence="2">
    <name type="scientific">Cacopsylla melanoneura</name>
    <dbReference type="NCBI Taxonomy" id="428564"/>
    <lineage>
        <taxon>Eukaryota</taxon>
        <taxon>Metazoa</taxon>
        <taxon>Ecdysozoa</taxon>
        <taxon>Arthropoda</taxon>
        <taxon>Hexapoda</taxon>
        <taxon>Insecta</taxon>
        <taxon>Pterygota</taxon>
        <taxon>Neoptera</taxon>
        <taxon>Paraneoptera</taxon>
        <taxon>Hemiptera</taxon>
        <taxon>Sternorrhyncha</taxon>
        <taxon>Psylloidea</taxon>
        <taxon>Psyllidae</taxon>
        <taxon>Psyllinae</taxon>
        <taxon>Cacopsylla</taxon>
    </lineage>
</organism>
<protein>
    <submittedName>
        <fullName evidence="2">Uncharacterized protein</fullName>
    </submittedName>
</protein>
<accession>A0A8D8QY96</accession>
<keyword evidence="1" id="KW-0812">Transmembrane</keyword>
<evidence type="ECO:0000313" key="2">
    <source>
        <dbReference type="EMBL" id="CAG6639162.1"/>
    </source>
</evidence>
<keyword evidence="1" id="KW-0472">Membrane</keyword>
<dbReference type="EMBL" id="HBUF01105811">
    <property type="protein sequence ID" value="CAG6639162.1"/>
    <property type="molecule type" value="Transcribed_RNA"/>
</dbReference>
<dbReference type="AlphaFoldDB" id="A0A8D8QY96"/>
<evidence type="ECO:0000256" key="1">
    <source>
        <dbReference type="SAM" id="Phobius"/>
    </source>
</evidence>
<reference evidence="2" key="1">
    <citation type="submission" date="2021-05" db="EMBL/GenBank/DDBJ databases">
        <authorList>
            <person name="Alioto T."/>
            <person name="Alioto T."/>
            <person name="Gomez Garrido J."/>
        </authorList>
    </citation>
    <scope>NUCLEOTIDE SEQUENCE</scope>
</reference>